<dbReference type="Proteomes" id="UP000001056">
    <property type="component" value="Unassembled WGS sequence"/>
</dbReference>
<dbReference type="PANTHER" id="PTHR48081:SF8">
    <property type="entry name" value="ALPHA_BETA HYDROLASE FOLD-3 DOMAIN-CONTAINING PROTEIN-RELATED"/>
    <property type="match status" value="1"/>
</dbReference>
<dbReference type="InterPro" id="IPR029058">
    <property type="entry name" value="AB_hydrolase_fold"/>
</dbReference>
<sequence>MTSMQSRIHVPAAGTRAASLNREVARFLDNHQDLTLGSAEWYDVERQKHAEVFALKNLPKRKVNPIGTVEFTTVRGPHGDIPIRVLYPENGRDLRTSGDAGALVYCHGGGYCVGSVDEFENGLRLIAEESGCMVFAVEYRLAPELRYPVQLDEYSAVVDWVQGDGGRYRGVHPRRVAGGGDGVGGSMTVALCFRRRTLGLKPLAAQLLLYPALYSPCLDPQEDEGEPGYYTQDKGIYSCNIHYLPLTAGLPRPMEYVYPGEQGSSGLIGQPPAAILTNGFDPLREGGIRFARKMNNIELLAAWKHYGDLAYGWLQMTPWSEAAREATCDAGVELRRLLYKRDIEEKPVR</sequence>
<dbReference type="PANTHER" id="PTHR48081">
    <property type="entry name" value="AB HYDROLASE SUPERFAMILY PROTEIN C4A8.06C"/>
    <property type="match status" value="1"/>
</dbReference>
<dbReference type="GeneID" id="4392187"/>
<dbReference type="OrthoDB" id="408631at2759"/>
<keyword evidence="1" id="KW-0378">Hydrolase</keyword>
<dbReference type="InterPro" id="IPR013094">
    <property type="entry name" value="AB_hydrolase_3"/>
</dbReference>
<accession>Q2H3B2</accession>
<dbReference type="Gene3D" id="3.40.50.1820">
    <property type="entry name" value="alpha/beta hydrolase"/>
    <property type="match status" value="1"/>
</dbReference>
<proteinExistence type="predicted"/>
<protein>
    <recommendedName>
        <fullName evidence="2">Alpha/beta hydrolase fold-3 domain-containing protein</fullName>
    </recommendedName>
</protein>
<evidence type="ECO:0000313" key="4">
    <source>
        <dbReference type="Proteomes" id="UP000001056"/>
    </source>
</evidence>
<dbReference type="RefSeq" id="XP_001222948.1">
    <property type="nucleotide sequence ID" value="XM_001222947.1"/>
</dbReference>
<evidence type="ECO:0000256" key="1">
    <source>
        <dbReference type="ARBA" id="ARBA00022801"/>
    </source>
</evidence>
<feature type="domain" description="Alpha/beta hydrolase fold-3" evidence="2">
    <location>
        <begin position="103"/>
        <end position="311"/>
    </location>
</feature>
<dbReference type="AlphaFoldDB" id="Q2H3B2"/>
<gene>
    <name evidence="3" type="ORF">CHGG_03734</name>
</gene>
<name>Q2H3B2_CHAGB</name>
<dbReference type="InterPro" id="IPR050300">
    <property type="entry name" value="GDXG_lipolytic_enzyme"/>
</dbReference>
<dbReference type="SUPFAM" id="SSF53474">
    <property type="entry name" value="alpha/beta-Hydrolases"/>
    <property type="match status" value="1"/>
</dbReference>
<dbReference type="eggNOG" id="KOG1515">
    <property type="taxonomic scope" value="Eukaryota"/>
</dbReference>
<evidence type="ECO:0000313" key="3">
    <source>
        <dbReference type="EMBL" id="EAQ87115.1"/>
    </source>
</evidence>
<reference evidence="4" key="1">
    <citation type="journal article" date="2015" name="Genome Announc.">
        <title>Draft genome sequence of the cellulolytic fungus Chaetomium globosum.</title>
        <authorList>
            <person name="Cuomo C.A."/>
            <person name="Untereiner W.A."/>
            <person name="Ma L.-J."/>
            <person name="Grabherr M."/>
            <person name="Birren B.W."/>
        </authorList>
    </citation>
    <scope>NUCLEOTIDE SEQUENCE [LARGE SCALE GENOMIC DNA]</scope>
    <source>
        <strain evidence="4">ATCC 6205 / CBS 148.51 / DSM 1962 / NBRC 6347 / NRRL 1970</strain>
    </source>
</reference>
<keyword evidence="4" id="KW-1185">Reference proteome</keyword>
<dbReference type="VEuPathDB" id="FungiDB:CHGG_03734"/>
<dbReference type="InParanoid" id="Q2H3B2"/>
<organism evidence="3 4">
    <name type="scientific">Chaetomium globosum (strain ATCC 6205 / CBS 148.51 / DSM 1962 / NBRC 6347 / NRRL 1970)</name>
    <name type="common">Soil fungus</name>
    <dbReference type="NCBI Taxonomy" id="306901"/>
    <lineage>
        <taxon>Eukaryota</taxon>
        <taxon>Fungi</taxon>
        <taxon>Dikarya</taxon>
        <taxon>Ascomycota</taxon>
        <taxon>Pezizomycotina</taxon>
        <taxon>Sordariomycetes</taxon>
        <taxon>Sordariomycetidae</taxon>
        <taxon>Sordariales</taxon>
        <taxon>Chaetomiaceae</taxon>
        <taxon>Chaetomium</taxon>
    </lineage>
</organism>
<dbReference type="HOGENOM" id="CLU_012494_6_4_1"/>
<dbReference type="OMA" id="QWLIYPR"/>
<evidence type="ECO:0000259" key="2">
    <source>
        <dbReference type="Pfam" id="PF07859"/>
    </source>
</evidence>
<dbReference type="Pfam" id="PF07859">
    <property type="entry name" value="Abhydrolase_3"/>
    <property type="match status" value="1"/>
</dbReference>
<dbReference type="ESTHER" id="chagb-q2h3b2">
    <property type="family name" value="Hormone-sensitive_lipase_like"/>
</dbReference>
<dbReference type="GO" id="GO:0016787">
    <property type="term" value="F:hydrolase activity"/>
    <property type="evidence" value="ECO:0007669"/>
    <property type="project" value="UniProtKB-KW"/>
</dbReference>
<dbReference type="EMBL" id="CH408032">
    <property type="protein sequence ID" value="EAQ87115.1"/>
    <property type="molecule type" value="Genomic_DNA"/>
</dbReference>